<evidence type="ECO:0000259" key="1">
    <source>
        <dbReference type="Pfam" id="PF00078"/>
    </source>
</evidence>
<accession>A0A3P7C3A4</accession>
<proteinExistence type="predicted"/>
<dbReference type="PANTHER" id="PTHR47027:SF26">
    <property type="entry name" value="REVERSE TRANSCRIPTASE DOMAIN-CONTAINING PROTEIN"/>
    <property type="match status" value="1"/>
</dbReference>
<sequence>MADELATKVRVYCFILTMPTSKEVKAVHVKATWASRFDKFVFISSEDDPSFPMLKAVDSESRKHLWLKTRFGVINAYRNHLNDFDFFMKADDDTYVIVENLRLLLSTKDPDVPILMGRRFNVTISDAAIDWLPQVDTNHYLDLPPSPSETIRAVQQISSGKAPGSDAIPLEVYKHGRPRLRAELTTLFQEMWRQGQVPQDFKDTTVVHLYKWKGNRQLCDNHRGISLLNTARKIFARILLNRLNGHLEQGLLPKSQLTTEVKQGCVLAPTLFSLMFSAIFMDGYREEQPEIRIAYRTDGNLLNRRCMQVSTCMSTTTVQDLLFAEDCALNTVTEEDMQRSMDLFSAGCANFGLTISTAKTVLMAQPPPSAEYNTPQINVNGAQIKNVETFAYLGSTLSRNTRIDDEVAQWISNASQAFGRLRASVWKRHGVQLNTKLKMYKVVVLKTPLYGADPFTVYSNQVKKLNHFHLSCLRLILKLRWQERIPDTEVVERTGIISIHAMLKQIYVPQGYTSGGAGYVLSRAGLKAIAEGMLRNETGCEPALESEDYRLGKCAVAFKHLARKKASTCKGNFK</sequence>
<dbReference type="Gene3D" id="3.90.550.50">
    <property type="match status" value="1"/>
</dbReference>
<dbReference type="Pfam" id="PF00078">
    <property type="entry name" value="RVT_1"/>
    <property type="match status" value="1"/>
</dbReference>
<dbReference type="PANTHER" id="PTHR47027">
    <property type="entry name" value="REVERSE TRANSCRIPTASE DOMAIN-CONTAINING PROTEIN"/>
    <property type="match status" value="1"/>
</dbReference>
<feature type="domain" description="Reverse transcriptase" evidence="1">
    <location>
        <begin position="257"/>
        <end position="396"/>
    </location>
</feature>
<dbReference type="Proteomes" id="UP000275846">
    <property type="component" value="Unassembled WGS sequence"/>
</dbReference>
<gene>
    <name evidence="2" type="ORF">SSLN_LOCUS5575</name>
</gene>
<evidence type="ECO:0000313" key="3">
    <source>
        <dbReference type="Proteomes" id="UP000275846"/>
    </source>
</evidence>
<dbReference type="EMBL" id="UYSU01033310">
    <property type="protein sequence ID" value="VDL91960.1"/>
    <property type="molecule type" value="Genomic_DNA"/>
</dbReference>
<dbReference type="OrthoDB" id="414175at2759"/>
<dbReference type="AlphaFoldDB" id="A0A3P7C3A4"/>
<organism evidence="2 3">
    <name type="scientific">Schistocephalus solidus</name>
    <name type="common">Tapeworm</name>
    <dbReference type="NCBI Taxonomy" id="70667"/>
    <lineage>
        <taxon>Eukaryota</taxon>
        <taxon>Metazoa</taxon>
        <taxon>Spiralia</taxon>
        <taxon>Lophotrochozoa</taxon>
        <taxon>Platyhelminthes</taxon>
        <taxon>Cestoda</taxon>
        <taxon>Eucestoda</taxon>
        <taxon>Diphyllobothriidea</taxon>
        <taxon>Diphyllobothriidae</taxon>
        <taxon>Schistocephalus</taxon>
    </lineage>
</organism>
<dbReference type="InterPro" id="IPR000477">
    <property type="entry name" value="RT_dom"/>
</dbReference>
<protein>
    <recommendedName>
        <fullName evidence="1">Reverse transcriptase domain-containing protein</fullName>
    </recommendedName>
</protein>
<evidence type="ECO:0000313" key="2">
    <source>
        <dbReference type="EMBL" id="VDL91960.1"/>
    </source>
</evidence>
<reference evidence="2 3" key="1">
    <citation type="submission" date="2018-11" db="EMBL/GenBank/DDBJ databases">
        <authorList>
            <consortium name="Pathogen Informatics"/>
        </authorList>
    </citation>
    <scope>NUCLEOTIDE SEQUENCE [LARGE SCALE GENOMIC DNA]</scope>
    <source>
        <strain evidence="2 3">NST_G2</strain>
    </source>
</reference>
<dbReference type="STRING" id="70667.A0A3P7C3A4"/>
<keyword evidence="3" id="KW-1185">Reference proteome</keyword>
<name>A0A3P7C3A4_SCHSO</name>